<feature type="domain" description="BAH" evidence="12">
    <location>
        <begin position="85"/>
        <end position="236"/>
    </location>
</feature>
<dbReference type="Gene3D" id="2.30.30.490">
    <property type="match status" value="1"/>
</dbReference>
<evidence type="ECO:0000256" key="9">
    <source>
        <dbReference type="ARBA" id="ARBA00023242"/>
    </source>
</evidence>
<comment type="subcellular location">
    <subcellularLocation>
        <location evidence="1 10">Nucleus</location>
    </subcellularLocation>
</comment>
<protein>
    <recommendedName>
        <fullName evidence="10">Origin recognition complex subunit 1</fullName>
    </recommendedName>
</protein>
<dbReference type="GO" id="GO:0005524">
    <property type="term" value="F:ATP binding"/>
    <property type="evidence" value="ECO:0007669"/>
    <property type="project" value="UniProtKB-KW"/>
</dbReference>
<dbReference type="FunFam" id="3.40.50.300:FF:000199">
    <property type="entry name" value="Origin recognition complex subunit 1"/>
    <property type="match status" value="1"/>
</dbReference>
<feature type="compositionally biased region" description="Basic and acidic residues" evidence="11">
    <location>
        <begin position="259"/>
        <end position="268"/>
    </location>
</feature>
<dbReference type="Gene3D" id="1.10.8.60">
    <property type="match status" value="1"/>
</dbReference>
<keyword evidence="6 10" id="KW-0067">ATP-binding</keyword>
<name>A0A8K0JEY4_9TREE</name>
<evidence type="ECO:0000256" key="8">
    <source>
        <dbReference type="ARBA" id="ARBA00023125"/>
    </source>
</evidence>
<organism evidence="13 14">
    <name type="scientific">Filobasidium floriforme</name>
    <dbReference type="NCBI Taxonomy" id="5210"/>
    <lineage>
        <taxon>Eukaryota</taxon>
        <taxon>Fungi</taxon>
        <taxon>Dikarya</taxon>
        <taxon>Basidiomycota</taxon>
        <taxon>Agaricomycotina</taxon>
        <taxon>Tremellomycetes</taxon>
        <taxon>Filobasidiales</taxon>
        <taxon>Filobasidiaceae</taxon>
        <taxon>Filobasidium</taxon>
    </lineage>
</organism>
<evidence type="ECO:0000256" key="6">
    <source>
        <dbReference type="ARBA" id="ARBA00022840"/>
    </source>
</evidence>
<evidence type="ECO:0000256" key="4">
    <source>
        <dbReference type="ARBA" id="ARBA00022723"/>
    </source>
</evidence>
<keyword evidence="5 10" id="KW-0547">Nucleotide-binding</keyword>
<comment type="similarity">
    <text evidence="2 10">Belongs to the ORC1 family.</text>
</comment>
<dbReference type="OrthoDB" id="1926878at2759"/>
<feature type="compositionally biased region" description="Basic residues" evidence="11">
    <location>
        <begin position="304"/>
        <end position="342"/>
    </location>
</feature>
<dbReference type="SUPFAM" id="SSF52540">
    <property type="entry name" value="P-loop containing nucleoside triphosphate hydrolases"/>
    <property type="match status" value="1"/>
</dbReference>
<dbReference type="InterPro" id="IPR003593">
    <property type="entry name" value="AAA+_ATPase"/>
</dbReference>
<reference evidence="13" key="1">
    <citation type="submission" date="2020-04" db="EMBL/GenBank/DDBJ databases">
        <title>Analysis of mating type loci in Filobasidium floriforme.</title>
        <authorList>
            <person name="Nowrousian M."/>
        </authorList>
    </citation>
    <scope>NUCLEOTIDE SEQUENCE</scope>
    <source>
        <strain evidence="13">CBS 6242</strain>
    </source>
</reference>
<accession>A0A8K0JEY4</accession>
<evidence type="ECO:0000256" key="7">
    <source>
        <dbReference type="ARBA" id="ARBA00022842"/>
    </source>
</evidence>
<dbReference type="InterPro" id="IPR003959">
    <property type="entry name" value="ATPase_AAA_core"/>
</dbReference>
<keyword evidence="14" id="KW-1185">Reference proteome</keyword>
<dbReference type="SMART" id="SM00382">
    <property type="entry name" value="AAA"/>
    <property type="match status" value="1"/>
</dbReference>
<dbReference type="GO" id="GO:0005664">
    <property type="term" value="C:nuclear origin of replication recognition complex"/>
    <property type="evidence" value="ECO:0007669"/>
    <property type="project" value="TreeGrafter"/>
</dbReference>
<dbReference type="InterPro" id="IPR054425">
    <property type="entry name" value="Cdc6_ORC1-like_ATPase_lid"/>
</dbReference>
<evidence type="ECO:0000256" key="5">
    <source>
        <dbReference type="ARBA" id="ARBA00022741"/>
    </source>
</evidence>
<dbReference type="GO" id="GO:0003688">
    <property type="term" value="F:DNA replication origin binding"/>
    <property type="evidence" value="ECO:0007669"/>
    <property type="project" value="TreeGrafter"/>
</dbReference>
<keyword evidence="4" id="KW-0479">Metal-binding</keyword>
<feature type="region of interest" description="Disordered" evidence="11">
    <location>
        <begin position="259"/>
        <end position="345"/>
    </location>
</feature>
<dbReference type="InterPro" id="IPR027417">
    <property type="entry name" value="P-loop_NTPase"/>
</dbReference>
<evidence type="ECO:0000256" key="2">
    <source>
        <dbReference type="ARBA" id="ARBA00008398"/>
    </source>
</evidence>
<dbReference type="CDD" id="cd00009">
    <property type="entry name" value="AAA"/>
    <property type="match status" value="1"/>
</dbReference>
<gene>
    <name evidence="13" type="ORF">FFLO_06581</name>
</gene>
<evidence type="ECO:0000313" key="13">
    <source>
        <dbReference type="EMBL" id="KAG7527810.1"/>
    </source>
</evidence>
<dbReference type="GO" id="GO:0016887">
    <property type="term" value="F:ATP hydrolysis activity"/>
    <property type="evidence" value="ECO:0007669"/>
    <property type="project" value="InterPro"/>
</dbReference>
<dbReference type="PANTHER" id="PTHR10763:SF23">
    <property type="entry name" value="ORIGIN RECOGNITION COMPLEX SUBUNIT 1"/>
    <property type="match status" value="1"/>
</dbReference>
<dbReference type="AlphaFoldDB" id="A0A8K0JEY4"/>
<dbReference type="Pfam" id="PF00004">
    <property type="entry name" value="AAA"/>
    <property type="match status" value="1"/>
</dbReference>
<comment type="caution">
    <text evidence="13">The sequence shown here is derived from an EMBL/GenBank/DDBJ whole genome shotgun (WGS) entry which is preliminary data.</text>
</comment>
<dbReference type="GO" id="GO:0006270">
    <property type="term" value="P:DNA replication initiation"/>
    <property type="evidence" value="ECO:0007669"/>
    <property type="project" value="TreeGrafter"/>
</dbReference>
<feature type="compositionally biased region" description="Acidic residues" evidence="11">
    <location>
        <begin position="272"/>
        <end position="285"/>
    </location>
</feature>
<dbReference type="GO" id="GO:0046872">
    <property type="term" value="F:metal ion binding"/>
    <property type="evidence" value="ECO:0007669"/>
    <property type="project" value="UniProtKB-KW"/>
</dbReference>
<dbReference type="Proteomes" id="UP000812966">
    <property type="component" value="Unassembled WGS sequence"/>
</dbReference>
<evidence type="ECO:0000256" key="3">
    <source>
        <dbReference type="ARBA" id="ARBA00022705"/>
    </source>
</evidence>
<keyword evidence="9 10" id="KW-0539">Nucleus</keyword>
<sequence length="766" mass="84697">MSNPSTPTRRSGRLAGTPTVSSTPTTLVAKDEGTYTWGPLADDVDQVPGSNQTYYKSYVRRGFAKPTAKGKKKAASETRGEETFQKFSLGDGVLVAVLGNDVGVGILTKMWDEPVSKDDQGTEDDSEEPDHRSGADDRIKLCEVRWFYRKQDLPTTMNVLKVADRELLYAFTCSNRPVTSTLPIVNLINVCSIISSDRFKELYPKFHPSWNALAVPLVYFCQNAFDKFAKGGQGKSWFKIDWDKLAERGMKAGDWELRDDVKEEKLDPAESSSDESDGSQLEDIESQSSEDVSGSDDGEPNGKGRSKRKRGERILGGKRKRKNAATTPSKRRKTTKSSRKKVKETYEAITTQLDPHLLPKDPYERALHLLHVGATPDTLPCRESEFVDVLMRVEEGVEGGGGGCLYIAGVPGTGKTATVHAVIKQLRARAEEGDILPFSYVEINGLKVPTPQHAYTVLWEAISGQKASNSKAALRGLEEHFSEKGRMSGVGGPRGHTFVVLMDELDQLLTAKQDVVYNFFNWPTLRDSQLFVIAIANRMDLPQHLAAKVKSRLGLQSLLFQPYDKPSLVEIVQSRLIAHPENDQDHNVLQKEAIELAAAKMAGTNGDARRVLDACRRAVEVAIEAAKTNGVDCKPVTIRDMSAVLKAMTSSPVALFIKHCSLHQKMMLAAMLRCIRREGVSEIAWRSVRSDHDNLLRAISDSNDILSHSELYLVFNSLLASHALTCSNEKYKNMEDRKVALGLDGNEVGRVLMAEGDRWSQALAGM</sequence>
<proteinExistence type="inferred from homology"/>
<evidence type="ECO:0000313" key="14">
    <source>
        <dbReference type="Proteomes" id="UP000812966"/>
    </source>
</evidence>
<feature type="region of interest" description="Disordered" evidence="11">
    <location>
        <begin position="1"/>
        <end position="25"/>
    </location>
</feature>
<evidence type="ECO:0000259" key="12">
    <source>
        <dbReference type="PROSITE" id="PS51038"/>
    </source>
</evidence>
<keyword evidence="8 10" id="KW-0238">DNA-binding</keyword>
<dbReference type="EMBL" id="JABELV010000227">
    <property type="protein sequence ID" value="KAG7527810.1"/>
    <property type="molecule type" value="Genomic_DNA"/>
</dbReference>
<dbReference type="PANTHER" id="PTHR10763">
    <property type="entry name" value="CELL DIVISION CONTROL PROTEIN 6-RELATED"/>
    <property type="match status" value="1"/>
</dbReference>
<dbReference type="PROSITE" id="PS51038">
    <property type="entry name" value="BAH"/>
    <property type="match status" value="1"/>
</dbReference>
<evidence type="ECO:0000256" key="1">
    <source>
        <dbReference type="ARBA" id="ARBA00004123"/>
    </source>
</evidence>
<dbReference type="InterPro" id="IPR001025">
    <property type="entry name" value="BAH_dom"/>
</dbReference>
<dbReference type="GO" id="GO:0003682">
    <property type="term" value="F:chromatin binding"/>
    <property type="evidence" value="ECO:0007669"/>
    <property type="project" value="InterPro"/>
</dbReference>
<dbReference type="InterPro" id="IPR043151">
    <property type="entry name" value="BAH_sf"/>
</dbReference>
<comment type="function">
    <text evidence="10">Component of the origin recognition complex (ORC) that binds origins of replication. DNA-binding is ATP-dependent, however specific DNA sequences that define origins of replication have not been identified so far. ORC is required to assemble the pre-replication complex necessary to initiate DNA replication.</text>
</comment>
<dbReference type="Pfam" id="PF22606">
    <property type="entry name" value="Cdc6-ORC-like_ATPase_lid"/>
    <property type="match status" value="1"/>
</dbReference>
<dbReference type="Gene3D" id="3.40.50.300">
    <property type="entry name" value="P-loop containing nucleotide triphosphate hydrolases"/>
    <property type="match status" value="1"/>
</dbReference>
<evidence type="ECO:0000256" key="11">
    <source>
        <dbReference type="SAM" id="MobiDB-lite"/>
    </source>
</evidence>
<evidence type="ECO:0000256" key="10">
    <source>
        <dbReference type="RuleBase" id="RU365058"/>
    </source>
</evidence>
<keyword evidence="7" id="KW-0460">Magnesium</keyword>
<keyword evidence="3 10" id="KW-0235">DNA replication</keyword>
<comment type="subunit">
    <text evidence="10">ORC is composed of six subunits.</text>
</comment>
<dbReference type="InterPro" id="IPR050311">
    <property type="entry name" value="ORC1/CDC6"/>
</dbReference>
<feature type="region of interest" description="Disordered" evidence="11">
    <location>
        <begin position="113"/>
        <end position="135"/>
    </location>
</feature>
<dbReference type="GO" id="GO:0033314">
    <property type="term" value="P:mitotic DNA replication checkpoint signaling"/>
    <property type="evidence" value="ECO:0007669"/>
    <property type="project" value="TreeGrafter"/>
</dbReference>